<reference evidence="4 5" key="1">
    <citation type="journal article" date="2018" name="Elife">
        <title>Discovery and characterization of a prevalent human gut bacterial enzyme sufficient for the inactivation of a family of plant toxins.</title>
        <authorList>
            <person name="Koppel N."/>
            <person name="Bisanz J.E."/>
            <person name="Pandelia M.E."/>
            <person name="Turnbaugh P.J."/>
            <person name="Balskus E.P."/>
        </authorList>
    </citation>
    <scope>NUCLEOTIDE SEQUENCE [LARGE SCALE GENOMIC DNA]</scope>
    <source>
        <strain evidence="4 5">OB21 GAM31</strain>
    </source>
</reference>
<dbReference type="PROSITE" id="PS50977">
    <property type="entry name" value="HTH_TETR_2"/>
    <property type="match status" value="1"/>
</dbReference>
<evidence type="ECO:0000313" key="4">
    <source>
        <dbReference type="EMBL" id="RDB60323.1"/>
    </source>
</evidence>
<dbReference type="RefSeq" id="WP_114615059.1">
    <property type="nucleotide sequence ID" value="NZ_PPTO01000003.1"/>
</dbReference>
<dbReference type="Proteomes" id="UP000253975">
    <property type="component" value="Unassembled WGS sequence"/>
</dbReference>
<organism evidence="4 5">
    <name type="scientific">Slackia isoflavoniconvertens</name>
    <dbReference type="NCBI Taxonomy" id="572010"/>
    <lineage>
        <taxon>Bacteria</taxon>
        <taxon>Bacillati</taxon>
        <taxon>Actinomycetota</taxon>
        <taxon>Coriobacteriia</taxon>
        <taxon>Eggerthellales</taxon>
        <taxon>Eggerthellaceae</taxon>
        <taxon>Slackia</taxon>
    </lineage>
</organism>
<dbReference type="PANTHER" id="PTHR43479:SF11">
    <property type="entry name" value="ACREF_ENVCD OPERON REPRESSOR-RELATED"/>
    <property type="match status" value="1"/>
</dbReference>
<accession>A0A369LL56</accession>
<dbReference type="Pfam" id="PF00440">
    <property type="entry name" value="TetR_N"/>
    <property type="match status" value="1"/>
</dbReference>
<name>A0A369LL56_9ACTN</name>
<dbReference type="SUPFAM" id="SSF46689">
    <property type="entry name" value="Homeodomain-like"/>
    <property type="match status" value="1"/>
</dbReference>
<protein>
    <recommendedName>
        <fullName evidence="3">HTH tetR-type domain-containing protein</fullName>
    </recommendedName>
</protein>
<evidence type="ECO:0000313" key="5">
    <source>
        <dbReference type="Proteomes" id="UP000253975"/>
    </source>
</evidence>
<feature type="DNA-binding region" description="H-T-H motif" evidence="2">
    <location>
        <begin position="38"/>
        <end position="57"/>
    </location>
</feature>
<dbReference type="PANTHER" id="PTHR43479">
    <property type="entry name" value="ACREF/ENVCD OPERON REPRESSOR-RELATED"/>
    <property type="match status" value="1"/>
</dbReference>
<dbReference type="InterPro" id="IPR001647">
    <property type="entry name" value="HTH_TetR"/>
</dbReference>
<sequence length="198" mass="22555">MEQESGTKKIDRRVLKTRQAIEGALASLILKTDYDKITVSALAKEANINRKTFYLHYDSVDDVLDTMTKRHAQKTMERIKASGVLDTVPLDIDGVAHEIGESYRQTRLFNPIFMEKLPIKHLISAMTPYWVEAIKRERAAHGLRPLENAEYYARFILGGMFEAYESWYNSGDDVPFNEIARIVAKAMTRGVNGILEAE</sequence>
<dbReference type="Gene3D" id="1.10.357.10">
    <property type="entry name" value="Tetracycline Repressor, domain 2"/>
    <property type="match status" value="1"/>
</dbReference>
<evidence type="ECO:0000256" key="1">
    <source>
        <dbReference type="ARBA" id="ARBA00023125"/>
    </source>
</evidence>
<dbReference type="InterPro" id="IPR050624">
    <property type="entry name" value="HTH-type_Tx_Regulator"/>
</dbReference>
<evidence type="ECO:0000256" key="2">
    <source>
        <dbReference type="PROSITE-ProRule" id="PRU00335"/>
    </source>
</evidence>
<dbReference type="GO" id="GO:0003677">
    <property type="term" value="F:DNA binding"/>
    <property type="evidence" value="ECO:0007669"/>
    <property type="project" value="UniProtKB-UniRule"/>
</dbReference>
<evidence type="ECO:0000259" key="3">
    <source>
        <dbReference type="PROSITE" id="PS50977"/>
    </source>
</evidence>
<dbReference type="InterPro" id="IPR009057">
    <property type="entry name" value="Homeodomain-like_sf"/>
</dbReference>
<proteinExistence type="predicted"/>
<gene>
    <name evidence="4" type="ORF">C1881_03040</name>
</gene>
<dbReference type="EMBL" id="PPTO01000003">
    <property type="protein sequence ID" value="RDB60323.1"/>
    <property type="molecule type" value="Genomic_DNA"/>
</dbReference>
<feature type="domain" description="HTH tetR-type" evidence="3">
    <location>
        <begin position="15"/>
        <end position="75"/>
    </location>
</feature>
<keyword evidence="1 2" id="KW-0238">DNA-binding</keyword>
<comment type="caution">
    <text evidence="4">The sequence shown here is derived from an EMBL/GenBank/DDBJ whole genome shotgun (WGS) entry which is preliminary data.</text>
</comment>
<dbReference type="AlphaFoldDB" id="A0A369LL56"/>